<evidence type="ECO:0000313" key="2">
    <source>
        <dbReference type="Proteomes" id="UP000182444"/>
    </source>
</evidence>
<dbReference type="Proteomes" id="UP000182444">
    <property type="component" value="Chromosome 1E"/>
</dbReference>
<dbReference type="GeneID" id="2911746"/>
<dbReference type="VEuPathDB" id="FungiDB:YALI1_E22884g"/>
<dbReference type="OrthoDB" id="10332637at2759"/>
<accession>A0A1D8NJ31</accession>
<dbReference type="KEGG" id="yli:2911746"/>
<protein>
    <submittedName>
        <fullName evidence="1">Uncharacterized protein</fullName>
    </submittedName>
</protein>
<dbReference type="EMBL" id="CP017557">
    <property type="protein sequence ID" value="AOW05640.1"/>
    <property type="molecule type" value="Genomic_DNA"/>
</dbReference>
<name>A0A1D8NJ31_YARLL</name>
<organism evidence="1 2">
    <name type="scientific">Yarrowia lipolytica</name>
    <name type="common">Candida lipolytica</name>
    <dbReference type="NCBI Taxonomy" id="4952"/>
    <lineage>
        <taxon>Eukaryota</taxon>
        <taxon>Fungi</taxon>
        <taxon>Dikarya</taxon>
        <taxon>Ascomycota</taxon>
        <taxon>Saccharomycotina</taxon>
        <taxon>Dipodascomycetes</taxon>
        <taxon>Dipodascales</taxon>
        <taxon>Dipodascales incertae sedis</taxon>
        <taxon>Yarrowia</taxon>
    </lineage>
</organism>
<proteinExistence type="predicted"/>
<reference evidence="1 2" key="1">
    <citation type="journal article" date="2016" name="PLoS ONE">
        <title>Sequence Assembly of Yarrowia lipolytica Strain W29/CLIB89 Shows Transposable Element Diversity.</title>
        <authorList>
            <person name="Magnan C."/>
            <person name="Yu J."/>
            <person name="Chang I."/>
            <person name="Jahn E."/>
            <person name="Kanomata Y."/>
            <person name="Wu J."/>
            <person name="Zeller M."/>
            <person name="Oakes M."/>
            <person name="Baldi P."/>
            <person name="Sandmeyer S."/>
        </authorList>
    </citation>
    <scope>NUCLEOTIDE SEQUENCE [LARGE SCALE GENOMIC DNA]</scope>
    <source>
        <strain evidence="2">CLIB89(W29)</strain>
    </source>
</reference>
<evidence type="ECO:0000313" key="1">
    <source>
        <dbReference type="EMBL" id="AOW05640.1"/>
    </source>
</evidence>
<sequence length="174" mass="18532">MIKQLLYISLISTLALAGTPPVACGSSTPSLSYTLGLLLPGASQSQTLQIRRDQIVYGLSQGFSDFEVTFSGNFVNVISPGFNNEPRELYSECDGKLLVSDVAAPTVSQDGRKGTWTFVGEGNQLTVQNNGESIFYSCPNPNEPIRGGQQVYAKTGDSFACPNPAVGTLVAMKK</sequence>
<dbReference type="VEuPathDB" id="FungiDB:YALI0_E19140g"/>
<gene>
    <name evidence="1" type="ORF">YALI1_E22884g</name>
</gene>
<dbReference type="AlphaFoldDB" id="A0A1D8NJ31"/>
<dbReference type="RefSeq" id="XP_504133.2">
    <property type="nucleotide sequence ID" value="XM_504133.3"/>
</dbReference>